<evidence type="ECO:0000256" key="1">
    <source>
        <dbReference type="SAM" id="SignalP"/>
    </source>
</evidence>
<feature type="chain" id="PRO_5016738648" evidence="1">
    <location>
        <begin position="22"/>
        <end position="282"/>
    </location>
</feature>
<dbReference type="GO" id="GO:0016787">
    <property type="term" value="F:hydrolase activity"/>
    <property type="evidence" value="ECO:0007669"/>
    <property type="project" value="UniProtKB-KW"/>
</dbReference>
<organism evidence="2 3">
    <name type="scientific">Myroides odoratus</name>
    <name type="common">Flavobacterium odoratum</name>
    <dbReference type="NCBI Taxonomy" id="256"/>
    <lineage>
        <taxon>Bacteria</taxon>
        <taxon>Pseudomonadati</taxon>
        <taxon>Bacteroidota</taxon>
        <taxon>Flavobacteriia</taxon>
        <taxon>Flavobacteriales</taxon>
        <taxon>Flavobacteriaceae</taxon>
        <taxon>Myroides</taxon>
    </lineage>
</organism>
<dbReference type="AlphaFoldDB" id="A0A378U1J3"/>
<keyword evidence="2" id="KW-0378">Hydrolase</keyword>
<sequence length="282" mass="32568">MTFLNKILAPIFCLVAFVAFGQKEAQKITIGESITLESNILNETRTINIYLPPYYQPNVTIKYPVVYILDGGVEEDFIHLTGIFRVNSQPWINRFPEAIVVGIENVNRRRDFTFAVPNIDFLDKVGYSKEFFPQYGGAEPYAAFLESELMPYIDQHYNTNEERTVVGESLAGLMSSYLLIKHPHLFTNYIIVSPSFWWGEEKLLDETTVCLLNKIKHPVNVYVGVPSKEEDAMMFEVAERFYSYLQKNPVIHSTFDYMPDEVHATVLHQATHNALKKQFYKK</sequence>
<keyword evidence="3" id="KW-1185">Reference proteome</keyword>
<feature type="signal peptide" evidence="1">
    <location>
        <begin position="1"/>
        <end position="21"/>
    </location>
</feature>
<dbReference type="PANTHER" id="PTHR48098:SF6">
    <property type="entry name" value="FERRI-BACILLIBACTIN ESTERASE BESA"/>
    <property type="match status" value="1"/>
</dbReference>
<proteinExistence type="predicted"/>
<reference evidence="2 3" key="1">
    <citation type="submission" date="2018-06" db="EMBL/GenBank/DDBJ databases">
        <authorList>
            <consortium name="Pathogen Informatics"/>
            <person name="Doyle S."/>
        </authorList>
    </citation>
    <scope>NUCLEOTIDE SEQUENCE [LARGE SCALE GENOMIC DNA]</scope>
    <source>
        <strain evidence="2 3">NCTC11179</strain>
    </source>
</reference>
<gene>
    <name evidence="2" type="primary">besA_4</name>
    <name evidence="2" type="ORF">NCTC11179_02593</name>
</gene>
<evidence type="ECO:0000313" key="3">
    <source>
        <dbReference type="Proteomes" id="UP000255024"/>
    </source>
</evidence>
<dbReference type="Pfam" id="PF00756">
    <property type="entry name" value="Esterase"/>
    <property type="match status" value="1"/>
</dbReference>
<dbReference type="InterPro" id="IPR050583">
    <property type="entry name" value="Mycobacterial_A85_antigen"/>
</dbReference>
<dbReference type="Proteomes" id="UP000255024">
    <property type="component" value="Unassembled WGS sequence"/>
</dbReference>
<dbReference type="EC" id="3.1.-.-" evidence="2"/>
<evidence type="ECO:0000313" key="2">
    <source>
        <dbReference type="EMBL" id="STZ69098.1"/>
    </source>
</evidence>
<dbReference type="EMBL" id="UGQL01000002">
    <property type="protein sequence ID" value="STZ69098.1"/>
    <property type="molecule type" value="Genomic_DNA"/>
</dbReference>
<accession>A0A378U1J3</accession>
<keyword evidence="1" id="KW-0732">Signal</keyword>
<dbReference type="RefSeq" id="WP_115091919.1">
    <property type="nucleotide sequence ID" value="NZ_CP068107.1"/>
</dbReference>
<name>A0A378U1J3_MYROD</name>
<dbReference type="Gene3D" id="3.40.50.1820">
    <property type="entry name" value="alpha/beta hydrolase"/>
    <property type="match status" value="1"/>
</dbReference>
<dbReference type="InterPro" id="IPR029058">
    <property type="entry name" value="AB_hydrolase_fold"/>
</dbReference>
<protein>
    <submittedName>
        <fullName evidence="2">Ferri-bacillibactin esterase BesA</fullName>
        <ecNumber evidence="2">3.1.-.-</ecNumber>
    </submittedName>
</protein>
<dbReference type="PANTHER" id="PTHR48098">
    <property type="entry name" value="ENTEROCHELIN ESTERASE-RELATED"/>
    <property type="match status" value="1"/>
</dbReference>
<dbReference type="SUPFAM" id="SSF53474">
    <property type="entry name" value="alpha/beta-Hydrolases"/>
    <property type="match status" value="1"/>
</dbReference>
<dbReference type="InterPro" id="IPR000801">
    <property type="entry name" value="Esterase-like"/>
</dbReference>